<name>A0A2P7YPR2_9ASCO</name>
<dbReference type="InterPro" id="IPR050138">
    <property type="entry name" value="DHOase/Allantoinase_Hydrolase"/>
</dbReference>
<dbReference type="PROSITE" id="PS00482">
    <property type="entry name" value="DIHYDROOROTASE_1"/>
    <property type="match status" value="1"/>
</dbReference>
<dbReference type="Pfam" id="PF01979">
    <property type="entry name" value="Amidohydro_1"/>
    <property type="match status" value="2"/>
</dbReference>
<dbReference type="GeneID" id="36566584"/>
<dbReference type="InterPro" id="IPR006680">
    <property type="entry name" value="Amidohydro-rel"/>
</dbReference>
<dbReference type="VEuPathDB" id="FungiDB:C7M61_003195"/>
<dbReference type="GO" id="GO:0005737">
    <property type="term" value="C:cytoplasm"/>
    <property type="evidence" value="ECO:0007669"/>
    <property type="project" value="TreeGrafter"/>
</dbReference>
<keyword evidence="6" id="KW-1185">Reference proteome</keyword>
<dbReference type="PANTHER" id="PTHR43668">
    <property type="entry name" value="ALLANTOINASE"/>
    <property type="match status" value="1"/>
</dbReference>
<dbReference type="InterPro" id="IPR018228">
    <property type="entry name" value="DNase_TatD-rel_CS"/>
</dbReference>
<dbReference type="PROSITE" id="PS01137">
    <property type="entry name" value="TATD_1"/>
    <property type="match status" value="1"/>
</dbReference>
<dbReference type="Proteomes" id="UP000241107">
    <property type="component" value="Unassembled WGS sequence"/>
</dbReference>
<sequence length="658" mass="72285">MSRALASTNVLVDDQVAPATVIFSIETGKILSIVNEVLPASHQTLQNFNVLPEDYRDVSPLVIMPGLVDAHVHLNEPGRTEWEGFATGTRAAAAGGVTTVIDMPLNAIPPTTTVANFNLKINAAKGQTWVDVGFWGGMVPTNLEDLVPLIRMGVRGFKGFLIESGVDEFPAITPNYIVKAMKKVKGEPTMLMFHAEMQPHSNPPVLALGEGERTPKLVANEEHDLYVRGTDSVEIEENGPNGYDVKVTFDDCENGEIEELASDDDLEADPNDDPVALTAVEDLNLGDSATFLPRKVADLVSEHNPDNEYKLSDKERRKSVEEVPHEQRAALAKSPYLQGSEPQFGRYARLANPNHLENVDEKSDTVLAKPNEITHKVLKENHEDPIVLAQQEDDALANVDPSLYASFLASRPDNFETTAIAEIINCSLKHPEVPLHIVHLATHEAIPLMRAAKAKGLPITAETCFHYLSLTAEKILACSTHFKCCPPIRSDANRQLLWKALRSDIITTVVSDHSPCTPELKGLEKGDFFSAWGGISSVGFGLPILYTEGQRLNPPVLLQEITKWCSWNTAKQVGLSHTKGKLAVGYDADMIVFDPNANYVVRNEQTFFKNKLTAYDGMEFTGRVIETLVRGVPVFGLNEGHSDMPMGKLLLEPRVLQT</sequence>
<dbReference type="InterPro" id="IPR002195">
    <property type="entry name" value="Dihydroorotase_CS"/>
</dbReference>
<evidence type="ECO:0000256" key="3">
    <source>
        <dbReference type="ARBA" id="ARBA00022801"/>
    </source>
</evidence>
<dbReference type="InterPro" id="IPR032466">
    <property type="entry name" value="Metal_Hydrolase"/>
</dbReference>
<evidence type="ECO:0000256" key="2">
    <source>
        <dbReference type="ARBA" id="ARBA00022723"/>
    </source>
</evidence>
<evidence type="ECO:0000313" key="5">
    <source>
        <dbReference type="EMBL" id="PSK37944.1"/>
    </source>
</evidence>
<evidence type="ECO:0000256" key="1">
    <source>
        <dbReference type="ARBA" id="ARBA00001947"/>
    </source>
</evidence>
<proteinExistence type="predicted"/>
<organism evidence="5 6">
    <name type="scientific">Candidozyma pseudohaemuli</name>
    <dbReference type="NCBI Taxonomy" id="418784"/>
    <lineage>
        <taxon>Eukaryota</taxon>
        <taxon>Fungi</taxon>
        <taxon>Dikarya</taxon>
        <taxon>Ascomycota</taxon>
        <taxon>Saccharomycotina</taxon>
        <taxon>Pichiomycetes</taxon>
        <taxon>Metschnikowiaceae</taxon>
        <taxon>Candidozyma</taxon>
    </lineage>
</organism>
<reference evidence="5 6" key="1">
    <citation type="submission" date="2018-03" db="EMBL/GenBank/DDBJ databases">
        <title>Candida pseudohaemulonii genome assembly and annotation.</title>
        <authorList>
            <person name="Munoz J.F."/>
            <person name="Gade L.G."/>
            <person name="Chow N.A."/>
            <person name="Litvintseva A.P."/>
            <person name="Loparev V.N."/>
            <person name="Cuomo C.A."/>
        </authorList>
    </citation>
    <scope>NUCLEOTIDE SEQUENCE [LARGE SCALE GENOMIC DNA]</scope>
    <source>
        <strain evidence="5 6">B12108</strain>
    </source>
</reference>
<gene>
    <name evidence="5" type="ORF">C7M61_003195</name>
</gene>
<keyword evidence="2" id="KW-0479">Metal-binding</keyword>
<feature type="domain" description="Amidohydrolase-related" evidence="4">
    <location>
        <begin position="436"/>
        <end position="633"/>
    </location>
</feature>
<feature type="domain" description="Amidohydrolase-related" evidence="4">
    <location>
        <begin position="62"/>
        <end position="200"/>
    </location>
</feature>
<evidence type="ECO:0000313" key="6">
    <source>
        <dbReference type="Proteomes" id="UP000241107"/>
    </source>
</evidence>
<dbReference type="SUPFAM" id="SSF51556">
    <property type="entry name" value="Metallo-dependent hydrolases"/>
    <property type="match status" value="1"/>
</dbReference>
<dbReference type="RefSeq" id="XP_024713454.1">
    <property type="nucleotide sequence ID" value="XM_024858544.1"/>
</dbReference>
<comment type="caution">
    <text evidence="5">The sequence shown here is derived from an EMBL/GenBank/DDBJ whole genome shotgun (WGS) entry which is preliminary data.</text>
</comment>
<protein>
    <recommendedName>
        <fullName evidence="4">Amidohydrolase-related domain-containing protein</fullName>
    </recommendedName>
</protein>
<dbReference type="EMBL" id="PYFQ01000007">
    <property type="protein sequence ID" value="PSK37944.1"/>
    <property type="molecule type" value="Genomic_DNA"/>
</dbReference>
<dbReference type="InterPro" id="IPR011059">
    <property type="entry name" value="Metal-dep_hydrolase_composite"/>
</dbReference>
<comment type="cofactor">
    <cofactor evidence="1">
        <name>Zn(2+)</name>
        <dbReference type="ChEBI" id="CHEBI:29105"/>
    </cofactor>
</comment>
<dbReference type="GO" id="GO:0046872">
    <property type="term" value="F:metal ion binding"/>
    <property type="evidence" value="ECO:0007669"/>
    <property type="project" value="UniProtKB-KW"/>
</dbReference>
<keyword evidence="3" id="KW-0378">Hydrolase</keyword>
<dbReference type="STRING" id="418784.A0A2P7YPR2"/>
<dbReference type="GO" id="GO:0006145">
    <property type="term" value="P:purine nucleobase catabolic process"/>
    <property type="evidence" value="ECO:0007669"/>
    <property type="project" value="TreeGrafter"/>
</dbReference>
<dbReference type="OrthoDB" id="10258955at2759"/>
<dbReference type="Gene3D" id="3.20.20.140">
    <property type="entry name" value="Metal-dependent hydrolases"/>
    <property type="match status" value="2"/>
</dbReference>
<dbReference type="GO" id="GO:0004038">
    <property type="term" value="F:allantoinase activity"/>
    <property type="evidence" value="ECO:0007669"/>
    <property type="project" value="EnsemblFungi"/>
</dbReference>
<accession>A0A2P7YPR2</accession>
<dbReference type="GO" id="GO:0009442">
    <property type="term" value="P:allantoin assimilation pathway"/>
    <property type="evidence" value="ECO:0007669"/>
    <property type="project" value="EnsemblFungi"/>
</dbReference>
<dbReference type="AlphaFoldDB" id="A0A2P7YPR2"/>
<evidence type="ECO:0000259" key="4">
    <source>
        <dbReference type="Pfam" id="PF01979"/>
    </source>
</evidence>
<dbReference type="SUPFAM" id="SSF51338">
    <property type="entry name" value="Composite domain of metallo-dependent hydrolases"/>
    <property type="match status" value="1"/>
</dbReference>
<dbReference type="PANTHER" id="PTHR43668:SF2">
    <property type="entry name" value="ALLANTOINASE"/>
    <property type="match status" value="1"/>
</dbReference>